<evidence type="ECO:0000256" key="1">
    <source>
        <dbReference type="SAM" id="MobiDB-lite"/>
    </source>
</evidence>
<proteinExistence type="predicted"/>
<evidence type="ECO:0000313" key="3">
    <source>
        <dbReference type="Proteomes" id="UP001307889"/>
    </source>
</evidence>
<accession>A0ABN7AEA8</accession>
<dbReference type="EMBL" id="AP028910">
    <property type="protein sequence ID" value="BES90620.1"/>
    <property type="molecule type" value="Genomic_DNA"/>
</dbReference>
<reference evidence="2 3" key="1">
    <citation type="submission" date="2023-09" db="EMBL/GenBank/DDBJ databases">
        <title>Nesidiocoris tenuis whole genome shotgun sequence.</title>
        <authorList>
            <person name="Shibata T."/>
            <person name="Shimoda M."/>
            <person name="Kobayashi T."/>
            <person name="Uehara T."/>
        </authorList>
    </citation>
    <scope>NUCLEOTIDE SEQUENCE [LARGE SCALE GENOMIC DNA]</scope>
    <source>
        <strain evidence="2 3">Japan</strain>
    </source>
</reference>
<name>A0ABN7AEA8_9HEMI</name>
<evidence type="ECO:0000313" key="2">
    <source>
        <dbReference type="EMBL" id="BES90620.1"/>
    </source>
</evidence>
<sequence>MPDRVGAYERGYKGMVAEPPSSWVIADIAATANVTGFPVKALGAGSGHYTIVNSPPSIPVLANDSRSARSLPPTHPTTMLPTQQQPTRWYLFQPANCQFHLPQSYCPTAPAIPLPLFPDNPRQRID</sequence>
<dbReference type="Proteomes" id="UP001307889">
    <property type="component" value="Chromosome 2"/>
</dbReference>
<organism evidence="2 3">
    <name type="scientific">Nesidiocoris tenuis</name>
    <dbReference type="NCBI Taxonomy" id="355587"/>
    <lineage>
        <taxon>Eukaryota</taxon>
        <taxon>Metazoa</taxon>
        <taxon>Ecdysozoa</taxon>
        <taxon>Arthropoda</taxon>
        <taxon>Hexapoda</taxon>
        <taxon>Insecta</taxon>
        <taxon>Pterygota</taxon>
        <taxon>Neoptera</taxon>
        <taxon>Paraneoptera</taxon>
        <taxon>Hemiptera</taxon>
        <taxon>Heteroptera</taxon>
        <taxon>Panheteroptera</taxon>
        <taxon>Cimicomorpha</taxon>
        <taxon>Miridae</taxon>
        <taxon>Dicyphina</taxon>
        <taxon>Nesidiocoris</taxon>
    </lineage>
</organism>
<protein>
    <submittedName>
        <fullName evidence="2">Uncharacterized protein</fullName>
    </submittedName>
</protein>
<gene>
    <name evidence="2" type="ORF">NTJ_03428</name>
</gene>
<feature type="region of interest" description="Disordered" evidence="1">
    <location>
        <begin position="64"/>
        <end position="83"/>
    </location>
</feature>
<keyword evidence="3" id="KW-1185">Reference proteome</keyword>